<dbReference type="WBParaSite" id="SSLN_0000660901-mRNA-1">
    <property type="protein sequence ID" value="SSLN_0000660901-mRNA-1"/>
    <property type="gene ID" value="SSLN_0000660901"/>
</dbReference>
<dbReference type="AlphaFoldDB" id="A0A183SQA9"/>
<organism evidence="3">
    <name type="scientific">Schistocephalus solidus</name>
    <name type="common">Tapeworm</name>
    <dbReference type="NCBI Taxonomy" id="70667"/>
    <lineage>
        <taxon>Eukaryota</taxon>
        <taxon>Metazoa</taxon>
        <taxon>Spiralia</taxon>
        <taxon>Lophotrochozoa</taxon>
        <taxon>Platyhelminthes</taxon>
        <taxon>Cestoda</taxon>
        <taxon>Eucestoda</taxon>
        <taxon>Diphyllobothriidea</taxon>
        <taxon>Diphyllobothriidae</taxon>
        <taxon>Schistocephalus</taxon>
    </lineage>
</organism>
<gene>
    <name evidence="1" type="ORF">SSLN_LOCUS6407</name>
</gene>
<evidence type="ECO:0000313" key="2">
    <source>
        <dbReference type="Proteomes" id="UP000275846"/>
    </source>
</evidence>
<sequence>MCGVCRVADQWTGCQTVMVPPYPLIERILVCALWGGQLVLWRAKTGTPTRQPTCPLPLPPHDPQRLQIFPAQTAPPNFNSYIGLVGHLRIHRMGAGKPVATPAFTALTAPKPVYTAEAY</sequence>
<accession>A0A183SQA9</accession>
<name>A0A183SQA9_SCHSO</name>
<dbReference type="OrthoDB" id="3533395at2759"/>
<evidence type="ECO:0000313" key="3">
    <source>
        <dbReference type="WBParaSite" id="SSLN_0000660901-mRNA-1"/>
    </source>
</evidence>
<reference evidence="3" key="1">
    <citation type="submission" date="2016-06" db="UniProtKB">
        <authorList>
            <consortium name="WormBaseParasite"/>
        </authorList>
    </citation>
    <scope>IDENTIFICATION</scope>
</reference>
<dbReference type="EMBL" id="UYSU01033676">
    <property type="protein sequence ID" value="VDL92792.1"/>
    <property type="molecule type" value="Genomic_DNA"/>
</dbReference>
<protein>
    <submittedName>
        <fullName evidence="1 3">Uncharacterized protein</fullName>
    </submittedName>
</protein>
<reference evidence="1 2" key="2">
    <citation type="submission" date="2018-11" db="EMBL/GenBank/DDBJ databases">
        <authorList>
            <consortium name="Pathogen Informatics"/>
        </authorList>
    </citation>
    <scope>NUCLEOTIDE SEQUENCE [LARGE SCALE GENOMIC DNA]</scope>
    <source>
        <strain evidence="1 2">NST_G2</strain>
    </source>
</reference>
<proteinExistence type="predicted"/>
<dbReference type="Proteomes" id="UP000275846">
    <property type="component" value="Unassembled WGS sequence"/>
</dbReference>
<evidence type="ECO:0000313" key="1">
    <source>
        <dbReference type="EMBL" id="VDL92792.1"/>
    </source>
</evidence>
<keyword evidence="2" id="KW-1185">Reference proteome</keyword>